<dbReference type="Gene3D" id="3.60.130.10">
    <property type="entry name" value="Clavaminate synthase-like"/>
    <property type="match status" value="1"/>
</dbReference>
<dbReference type="SUPFAM" id="SSF51197">
    <property type="entry name" value="Clavaminate synthase-like"/>
    <property type="match status" value="1"/>
</dbReference>
<evidence type="ECO:0000313" key="7">
    <source>
        <dbReference type="EMBL" id="WQF88057.1"/>
    </source>
</evidence>
<dbReference type="InterPro" id="IPR042098">
    <property type="entry name" value="TauD-like_sf"/>
</dbReference>
<evidence type="ECO:0000256" key="1">
    <source>
        <dbReference type="ARBA" id="ARBA00005896"/>
    </source>
</evidence>
<evidence type="ECO:0000259" key="6">
    <source>
        <dbReference type="Pfam" id="PF02668"/>
    </source>
</evidence>
<dbReference type="GO" id="GO:0046872">
    <property type="term" value="F:metal ion binding"/>
    <property type="evidence" value="ECO:0007669"/>
    <property type="project" value="UniProtKB-KW"/>
</dbReference>
<reference evidence="8" key="1">
    <citation type="journal article" date="2023" name="bioRxiv">
        <title>Complete genome of the Medicago anthracnose fungus, Colletotrichum destructivum, reveals a mini-chromosome-like region within a core chromosome.</title>
        <authorList>
            <person name="Lapalu N."/>
            <person name="Simon A."/>
            <person name="Lu A."/>
            <person name="Plaumann P.-L."/>
            <person name="Amselem J."/>
            <person name="Pigne S."/>
            <person name="Auger A."/>
            <person name="Koch C."/>
            <person name="Dallery J.-F."/>
            <person name="O'Connell R.J."/>
        </authorList>
    </citation>
    <scope>NUCLEOTIDE SEQUENCE [LARGE SCALE GENOMIC DNA]</scope>
    <source>
        <strain evidence="8">CBS 520.97</strain>
    </source>
</reference>
<evidence type="ECO:0000313" key="8">
    <source>
        <dbReference type="Proteomes" id="UP001322277"/>
    </source>
</evidence>
<proteinExistence type="inferred from homology"/>
<keyword evidence="3" id="KW-0223">Dioxygenase</keyword>
<organism evidence="7 8">
    <name type="scientific">Colletotrichum destructivum</name>
    <dbReference type="NCBI Taxonomy" id="34406"/>
    <lineage>
        <taxon>Eukaryota</taxon>
        <taxon>Fungi</taxon>
        <taxon>Dikarya</taxon>
        <taxon>Ascomycota</taxon>
        <taxon>Pezizomycotina</taxon>
        <taxon>Sordariomycetes</taxon>
        <taxon>Hypocreomycetidae</taxon>
        <taxon>Glomerellales</taxon>
        <taxon>Glomerellaceae</taxon>
        <taxon>Colletotrichum</taxon>
        <taxon>Colletotrichum destructivum species complex</taxon>
    </lineage>
</organism>
<dbReference type="RefSeq" id="XP_062785278.1">
    <property type="nucleotide sequence ID" value="XM_062929227.1"/>
</dbReference>
<dbReference type="AlphaFoldDB" id="A0AAX4IXT9"/>
<dbReference type="Pfam" id="PF02668">
    <property type="entry name" value="TauD"/>
    <property type="match status" value="1"/>
</dbReference>
<name>A0AAX4IXT9_9PEZI</name>
<dbReference type="EMBL" id="CP137312">
    <property type="protein sequence ID" value="WQF88057.1"/>
    <property type="molecule type" value="Genomic_DNA"/>
</dbReference>
<dbReference type="KEGG" id="cdet:87949571"/>
<dbReference type="GO" id="GO:0051213">
    <property type="term" value="F:dioxygenase activity"/>
    <property type="evidence" value="ECO:0007669"/>
    <property type="project" value="UniProtKB-KW"/>
</dbReference>
<protein>
    <submittedName>
        <fullName evidence="7">TauD/TfdA-like domain, taurine dioxygenase TauD-like superfamily</fullName>
    </submittedName>
</protein>
<keyword evidence="4" id="KW-0560">Oxidoreductase</keyword>
<keyword evidence="8" id="KW-1185">Reference proteome</keyword>
<dbReference type="PANTHER" id="PTHR43779">
    <property type="entry name" value="DIOXYGENASE RV0097-RELATED"/>
    <property type="match status" value="1"/>
</dbReference>
<dbReference type="InterPro" id="IPR003819">
    <property type="entry name" value="TauD/TfdA-like"/>
</dbReference>
<evidence type="ECO:0000256" key="5">
    <source>
        <dbReference type="ARBA" id="ARBA00023004"/>
    </source>
</evidence>
<accession>A0AAX4IXT9</accession>
<keyword evidence="2" id="KW-0479">Metal-binding</keyword>
<feature type="domain" description="TauD/TfdA-like" evidence="6">
    <location>
        <begin position="9"/>
        <end position="317"/>
    </location>
</feature>
<dbReference type="Proteomes" id="UP001322277">
    <property type="component" value="Chromosome 8"/>
</dbReference>
<comment type="similarity">
    <text evidence="1">Belongs to the TfdA dioxygenase family.</text>
</comment>
<keyword evidence="5" id="KW-0408">Iron</keyword>
<gene>
    <name evidence="7" type="ORF">CDEST_13071</name>
</gene>
<sequence length="378" mass="42873">MTMAPHIQTEQLHPVFGASVSGVDFSKPVSEEVQLEIQKALHQVNKSSSYGVLVFRDTALDDQKHVDFAKMFGAIDKLNIPPGSGIKARFETDELQDQGNLGLDGTVLPDESPKAHFNKVWEPYTQRKSRTLLTFLPTRQGNLLFHVDNSYHPQRVKYSMLRAVDLPPQGTGGNTEFVDVRQAWDDLPEPWKQELQANGYRVRHSMWHSRKLASPDFFARLDATNYPSSLRNLVQKHPDTGRTHLYIASHCFDIEGLSTAESKEKLDFLMNHATKDKYILSLPWLNKGDMMVWDNRCVMHRGQPLSGSHKRDLRRATILDEGPEAYSFDAKTYDYMKFWSAAFHVMQQYDTGVQEAAKKQLGLAGKDVAGLEKAIPTV</sequence>
<dbReference type="InterPro" id="IPR051178">
    <property type="entry name" value="TfdA_dioxygenase"/>
</dbReference>
<dbReference type="GeneID" id="87949571"/>
<evidence type="ECO:0000256" key="2">
    <source>
        <dbReference type="ARBA" id="ARBA00022723"/>
    </source>
</evidence>
<evidence type="ECO:0000256" key="4">
    <source>
        <dbReference type="ARBA" id="ARBA00023002"/>
    </source>
</evidence>
<dbReference type="PANTHER" id="PTHR43779:SF3">
    <property type="entry name" value="(3R)-3-[(CARBOXYMETHYL)AMINO]FATTY ACID OXYGENASE_DECARBOXYLASE"/>
    <property type="match status" value="1"/>
</dbReference>
<evidence type="ECO:0000256" key="3">
    <source>
        <dbReference type="ARBA" id="ARBA00022964"/>
    </source>
</evidence>